<accession>A0A2I0BGB8</accession>
<proteinExistence type="predicted"/>
<feature type="transmembrane region" description="Helical" evidence="1">
    <location>
        <begin position="683"/>
        <end position="702"/>
    </location>
</feature>
<evidence type="ECO:0000313" key="3">
    <source>
        <dbReference type="Proteomes" id="UP000236161"/>
    </source>
</evidence>
<keyword evidence="1" id="KW-0472">Membrane</keyword>
<keyword evidence="1" id="KW-0812">Transmembrane</keyword>
<dbReference type="PANTHER" id="PTHR13304">
    <property type="entry name" value="GLYCOSYLPHOSPHATIDYLINOSITOL ANCHOR ATTACHMENT 1 PROTEIN"/>
    <property type="match status" value="1"/>
</dbReference>
<reference evidence="2 3" key="1">
    <citation type="journal article" date="2017" name="Nature">
        <title>The Apostasia genome and the evolution of orchids.</title>
        <authorList>
            <person name="Zhang G.Q."/>
            <person name="Liu K.W."/>
            <person name="Li Z."/>
            <person name="Lohaus R."/>
            <person name="Hsiao Y.Y."/>
            <person name="Niu S.C."/>
            <person name="Wang J.Y."/>
            <person name="Lin Y.C."/>
            <person name="Xu Q."/>
            <person name="Chen L.J."/>
            <person name="Yoshida K."/>
            <person name="Fujiwara S."/>
            <person name="Wang Z.W."/>
            <person name="Zhang Y.Q."/>
            <person name="Mitsuda N."/>
            <person name="Wang M."/>
            <person name="Liu G.H."/>
            <person name="Pecoraro L."/>
            <person name="Huang H.X."/>
            <person name="Xiao X.J."/>
            <person name="Lin M."/>
            <person name="Wu X.Y."/>
            <person name="Wu W.L."/>
            <person name="Chen Y.Y."/>
            <person name="Chang S.B."/>
            <person name="Sakamoto S."/>
            <person name="Ohme-Takagi M."/>
            <person name="Yagi M."/>
            <person name="Zeng S.J."/>
            <person name="Shen C.Y."/>
            <person name="Yeh C.M."/>
            <person name="Luo Y.B."/>
            <person name="Tsai W.C."/>
            <person name="Van de Peer Y."/>
            <person name="Liu Z.J."/>
        </authorList>
    </citation>
    <scope>NUCLEOTIDE SEQUENCE [LARGE SCALE GENOMIC DNA]</scope>
    <source>
        <strain evidence="3">cv. Shenzhen</strain>
        <tissue evidence="2">Stem</tissue>
    </source>
</reference>
<gene>
    <name evidence="2" type="ORF">AXF42_Ash003502</name>
</gene>
<feature type="transmembrane region" description="Helical" evidence="1">
    <location>
        <begin position="578"/>
        <end position="597"/>
    </location>
</feature>
<feature type="transmembrane region" description="Helical" evidence="1">
    <location>
        <begin position="603"/>
        <end position="619"/>
    </location>
</feature>
<dbReference type="EMBL" id="KZ451885">
    <property type="protein sequence ID" value="PKA66845.1"/>
    <property type="molecule type" value="Genomic_DNA"/>
</dbReference>
<feature type="transmembrane region" description="Helical" evidence="1">
    <location>
        <begin position="631"/>
        <end position="653"/>
    </location>
</feature>
<dbReference type="Pfam" id="PF04114">
    <property type="entry name" value="Gaa1"/>
    <property type="match status" value="1"/>
</dbReference>
<dbReference type="Proteomes" id="UP000236161">
    <property type="component" value="Unassembled WGS sequence"/>
</dbReference>
<feature type="transmembrane region" description="Helical" evidence="1">
    <location>
        <begin position="21"/>
        <end position="47"/>
    </location>
</feature>
<feature type="transmembrane region" description="Helical" evidence="1">
    <location>
        <begin position="464"/>
        <end position="489"/>
    </location>
</feature>
<evidence type="ECO:0000256" key="1">
    <source>
        <dbReference type="SAM" id="Phobius"/>
    </source>
</evidence>
<feature type="transmembrane region" description="Helical" evidence="1">
    <location>
        <begin position="546"/>
        <end position="566"/>
    </location>
</feature>
<evidence type="ECO:0008006" key="4">
    <source>
        <dbReference type="Google" id="ProtNLM"/>
    </source>
</evidence>
<name>A0A2I0BGB8_9ASPA</name>
<dbReference type="PANTHER" id="PTHR13304:SF0">
    <property type="entry name" value="GLYCOSYLPHOSPHATIDYLINOSITOL ANCHOR ATTACHMENT 1 PROTEIN"/>
    <property type="match status" value="1"/>
</dbReference>
<dbReference type="PIRSF" id="PIRSF036762">
    <property type="entry name" value="GAA1"/>
    <property type="match status" value="1"/>
</dbReference>
<dbReference type="AlphaFoldDB" id="A0A2I0BGB8"/>
<keyword evidence="3" id="KW-1185">Reference proteome</keyword>
<keyword evidence="1" id="KW-1133">Transmembrane helix</keyword>
<dbReference type="InterPro" id="IPR007246">
    <property type="entry name" value="Gaa1"/>
</dbReference>
<protein>
    <recommendedName>
        <fullName evidence="4">Glycosylphosphatidylinositol anchor attachment 1 protein</fullName>
    </recommendedName>
</protein>
<dbReference type="OrthoDB" id="445301at2759"/>
<dbReference type="STRING" id="1088818.A0A2I0BGB8"/>
<dbReference type="GO" id="GO:0042765">
    <property type="term" value="C:GPI-anchor transamidase complex"/>
    <property type="evidence" value="ECO:0007669"/>
    <property type="project" value="InterPro"/>
</dbReference>
<evidence type="ECO:0000313" key="2">
    <source>
        <dbReference type="EMBL" id="PKA66845.1"/>
    </source>
</evidence>
<sequence length="704" mass="77978">MASLDEEKPPAARKSRLIFRLFSFLVSHSNVVSVACLIAGCIVLLLLPVLAKNTYISENALMPGAAKSMFSNQDVLEANKLVRDIYDQRSVEPKSGTYIARLIRKRMEKVGAEVYHHKFKYDNIQFHPLSFFSSTTHSAILQNSSGCVSSGVNSIGIIRAPRGDGKEAIILVTPYNSEDIKLNDALSLGLAYAVFSLISRAVWLAKDIVWLAADSRHGEYAAVASWLKDYHNPVFSSDPWGSGIGSCFETNNLHKKNDSLFDEVAHNVFRRAGTMSAALVLKVMEKNERRERDRLDLLAEASNGQMPNLDLINIVHFLAAHRQGLDVNVGSFNFILKSALIKNLGKVLQALSKLAQSLNPTWKFGVNSGDFVEGTSTLASSMYYQALGVPTGSHGAFRDFQIDAITMELSPRTSFNNENGISSFLLRGGRLIEGVVRSVNNLLEKFHQSFFLYFLTAPDKFISVGVYMIAFALLAAPLPIVAAALFSSTSKATVSRNSDKKVSSSESWKWLYSAKVVFIVHLWGLMISLLPYPISRVPQTTSTNNMLAWIVLSLFSLLVLHLLMGSSRSHSEHCNWELLKSVSITAASVGLCLMSIINFSTAQIGAMLLVPLCLVVRPLNKQPQISLFPKAVYGIFSLLLVMATFPPVTLMILKGFFHGFSSVSMGDFWEFAEFLWVWNSATYLYLMLVHLPCWVLCVHILLHP</sequence>
<organism evidence="2 3">
    <name type="scientific">Apostasia shenzhenica</name>
    <dbReference type="NCBI Taxonomy" id="1088818"/>
    <lineage>
        <taxon>Eukaryota</taxon>
        <taxon>Viridiplantae</taxon>
        <taxon>Streptophyta</taxon>
        <taxon>Embryophyta</taxon>
        <taxon>Tracheophyta</taxon>
        <taxon>Spermatophyta</taxon>
        <taxon>Magnoliopsida</taxon>
        <taxon>Liliopsida</taxon>
        <taxon>Asparagales</taxon>
        <taxon>Orchidaceae</taxon>
        <taxon>Apostasioideae</taxon>
        <taxon>Apostasia</taxon>
    </lineage>
</organism>
<feature type="transmembrane region" description="Helical" evidence="1">
    <location>
        <begin position="510"/>
        <end position="534"/>
    </location>
</feature>
<dbReference type="GO" id="GO:0016255">
    <property type="term" value="P:attachment of GPI anchor to protein"/>
    <property type="evidence" value="ECO:0007669"/>
    <property type="project" value="TreeGrafter"/>
</dbReference>